<accession>A0A2A4FJV2</accession>
<evidence type="ECO:0008006" key="3">
    <source>
        <dbReference type="Google" id="ProtNLM"/>
    </source>
</evidence>
<gene>
    <name evidence="1" type="ORF">BZL54_05630</name>
</gene>
<dbReference type="AlphaFoldDB" id="A0A2A4FJV2"/>
<evidence type="ECO:0000313" key="1">
    <source>
        <dbReference type="EMBL" id="PCE33357.1"/>
    </source>
</evidence>
<reference evidence="1 2" key="1">
    <citation type="submission" date="2017-01" db="EMBL/GenBank/DDBJ databases">
        <title>Whole-Genome Shotgun Sequencing of Two beta-Proteobacterial Species in Search of the Bulgecin Biosynthetic Cluster.</title>
        <authorList>
            <person name="Horsman M.E."/>
            <person name="Marous D.R."/>
            <person name="Li R."/>
            <person name="Oliver R.A."/>
            <person name="Byun B."/>
            <person name="Emrich S.J."/>
            <person name="Boggess B."/>
            <person name="Townsend C.A."/>
            <person name="Mobashery S."/>
        </authorList>
    </citation>
    <scope>NUCLEOTIDE SEQUENCE [LARGE SCALE GENOMIC DNA]</scope>
    <source>
        <strain evidence="1 2">ATCC 31433</strain>
    </source>
</reference>
<dbReference type="GeneID" id="69001163"/>
<dbReference type="Gene3D" id="3.60.10.10">
    <property type="entry name" value="Endonuclease/exonuclease/phosphatase"/>
    <property type="match status" value="1"/>
</dbReference>
<sequence>MKIFYMNQGGGGQWGAVPYRDFDLVLLAESAVVKQGFALNWSGGNPVMSVQQKEDAGRVITGVTDLDVLAQQVRPLATFTIRGDDIRVVFVHLKSGNVKYATDALNAAVSAIVDKGQFGHQSTQKTLWIGDFNRANDSELIRGCNAQVLFAGGGYSDWDLDRVYASGDWRGYACTAKKKSYAGADNNHAGIEISIDRTG</sequence>
<evidence type="ECO:0000313" key="2">
    <source>
        <dbReference type="Proteomes" id="UP000217994"/>
    </source>
</evidence>
<dbReference type="SUPFAM" id="SSF56219">
    <property type="entry name" value="DNase I-like"/>
    <property type="match status" value="1"/>
</dbReference>
<dbReference type="Proteomes" id="UP000217994">
    <property type="component" value="Unassembled WGS sequence"/>
</dbReference>
<protein>
    <recommendedName>
        <fullName evidence="3">Endonuclease/exonuclease/phosphatase domain-containing protein</fullName>
    </recommendedName>
</protein>
<dbReference type="RefSeq" id="WP_084908544.1">
    <property type="nucleotide sequence ID" value="NZ_CP020738.1"/>
</dbReference>
<organism evidence="1 2">
    <name type="scientific">Burkholderia ubonensis subsp. mesacidophila</name>
    <dbReference type="NCBI Taxonomy" id="265293"/>
    <lineage>
        <taxon>Bacteria</taxon>
        <taxon>Pseudomonadati</taxon>
        <taxon>Pseudomonadota</taxon>
        <taxon>Betaproteobacteria</taxon>
        <taxon>Burkholderiales</taxon>
        <taxon>Burkholderiaceae</taxon>
        <taxon>Burkholderia</taxon>
        <taxon>Burkholderia cepacia complex</taxon>
    </lineage>
</organism>
<comment type="caution">
    <text evidence="1">The sequence shown here is derived from an EMBL/GenBank/DDBJ whole genome shotgun (WGS) entry which is preliminary data.</text>
</comment>
<name>A0A2A4FJV2_9BURK</name>
<dbReference type="EMBL" id="MTZU01000017">
    <property type="protein sequence ID" value="PCE33357.1"/>
    <property type="molecule type" value="Genomic_DNA"/>
</dbReference>
<dbReference type="InterPro" id="IPR036691">
    <property type="entry name" value="Endo/exonu/phosph_ase_sf"/>
</dbReference>
<proteinExistence type="predicted"/>